<dbReference type="Proteomes" id="UP001172457">
    <property type="component" value="Chromosome 4"/>
</dbReference>
<dbReference type="EMBL" id="JARYMX010000004">
    <property type="protein sequence ID" value="KAJ9554068.1"/>
    <property type="molecule type" value="Genomic_DNA"/>
</dbReference>
<keyword evidence="2" id="KW-1185">Reference proteome</keyword>
<name>A0AA38T467_9ASTR</name>
<accession>A0AA38T467</accession>
<organism evidence="1 2">
    <name type="scientific">Centaurea solstitialis</name>
    <name type="common">yellow star-thistle</name>
    <dbReference type="NCBI Taxonomy" id="347529"/>
    <lineage>
        <taxon>Eukaryota</taxon>
        <taxon>Viridiplantae</taxon>
        <taxon>Streptophyta</taxon>
        <taxon>Embryophyta</taxon>
        <taxon>Tracheophyta</taxon>
        <taxon>Spermatophyta</taxon>
        <taxon>Magnoliopsida</taxon>
        <taxon>eudicotyledons</taxon>
        <taxon>Gunneridae</taxon>
        <taxon>Pentapetalae</taxon>
        <taxon>asterids</taxon>
        <taxon>campanulids</taxon>
        <taxon>Asterales</taxon>
        <taxon>Asteraceae</taxon>
        <taxon>Carduoideae</taxon>
        <taxon>Cardueae</taxon>
        <taxon>Centaureinae</taxon>
        <taxon>Centaurea</taxon>
    </lineage>
</organism>
<evidence type="ECO:0000313" key="1">
    <source>
        <dbReference type="EMBL" id="KAJ9554068.1"/>
    </source>
</evidence>
<reference evidence="1" key="1">
    <citation type="submission" date="2023-03" db="EMBL/GenBank/DDBJ databases">
        <title>Chromosome-scale reference genome and RAD-based genetic map of yellow starthistle (Centaurea solstitialis) reveal putative structural variation and QTLs associated with invader traits.</title>
        <authorList>
            <person name="Reatini B."/>
            <person name="Cang F.A."/>
            <person name="Jiang Q."/>
            <person name="Mckibben M.T.W."/>
            <person name="Barker M.S."/>
            <person name="Rieseberg L.H."/>
            <person name="Dlugosch K.M."/>
        </authorList>
    </citation>
    <scope>NUCLEOTIDE SEQUENCE</scope>
    <source>
        <strain evidence="1">CAN-66</strain>
        <tissue evidence="1">Leaf</tissue>
    </source>
</reference>
<comment type="caution">
    <text evidence="1">The sequence shown here is derived from an EMBL/GenBank/DDBJ whole genome shotgun (WGS) entry which is preliminary data.</text>
</comment>
<gene>
    <name evidence="1" type="ORF">OSB04_018113</name>
</gene>
<proteinExistence type="predicted"/>
<protein>
    <submittedName>
        <fullName evidence="1">Uncharacterized protein</fullName>
    </submittedName>
</protein>
<sequence>MKRCHFFWGTRNNHHKMARVAWDKVINSRDKGGLKMRDESGVKFWPNKWCAQITLADRFPCLAALEINQNFSLADHVRISDNDGVLNGRWRKRLREGQEFEEAVTNNN</sequence>
<evidence type="ECO:0000313" key="2">
    <source>
        <dbReference type="Proteomes" id="UP001172457"/>
    </source>
</evidence>
<dbReference type="AlphaFoldDB" id="A0AA38T467"/>